<feature type="compositionally biased region" description="Basic and acidic residues" evidence="1">
    <location>
        <begin position="437"/>
        <end position="467"/>
    </location>
</feature>
<evidence type="ECO:0000313" key="4">
    <source>
        <dbReference type="Proteomes" id="UP001143372"/>
    </source>
</evidence>
<feature type="domain" description="VWFA" evidence="2">
    <location>
        <begin position="575"/>
        <end position="747"/>
    </location>
</feature>
<reference evidence="3" key="2">
    <citation type="submission" date="2023-01" db="EMBL/GenBank/DDBJ databases">
        <authorList>
            <person name="Sun Q."/>
            <person name="Evtushenko L."/>
        </authorList>
    </citation>
    <scope>NUCLEOTIDE SEQUENCE</scope>
    <source>
        <strain evidence="3">VKM B-2347</strain>
    </source>
</reference>
<sequence>MTVEAPARAVRLVGPRAELAGLVGGRADVGPAFLRAIGRLDARWSDEEIEAWAGGALALAHANLGGRCLDTFFRLAGRLPHQSAAALAGDARGAAEIGRRAGAKAALAALEAVPAAALRLPGHRDRACWWAGLARLAREAPDCVVLIAGQTVAALAAADGAAFESFVAAGLKAGGRSRERLRAFFSLEDPAARRMLERAGGAVGFQDLERPLRLFGLALWGSPPRLIALDGVGAAPASQRVSIVGGLIRMPHVYRGAPARETPALYRAALAHAMAHRAFSGDPRAVGRLRPLQIAMTGLVEDARVEALAMRRFPGLRSLWAPWHVARPGDAMTAAMLMARLSRALFDPDYDDPDGFVAKGRDLFSRAADRLEDLTLSRAIGGLLGHDLGQMRLRFDAKSYAVEPLYRDDNMALWDFDEPPDATAEEIEQAVEAARPTPKDSDDGRSEGEPQEQRSGRAREAAPDDRGVAIASYPEWDRAAGVERQGWTTVRDAPAAVGDPRALDEALDRLGGFRERIARLVRGARVGRAPRLKRQPEGFDLDLDAAIDAAIALRTGELPDERIYRASGVRARDVATVVLVDVSESTRERVGASSVLDIEKLAVAALASAMDALGDAFAVRAFASCGREDVRLIRVKDFGDRLDAAAMGRLAGLSSGLSTRLGAALRHAGAELGPIRSQRKLVLALTDGEPSDIDVADPLDLVEDARRATLSLRAQGVDVFGVTLGAAGSYGVFGRANTMPARRLEDLPDRLSELYFRLARL</sequence>
<protein>
    <recommendedName>
        <fullName evidence="2">VWFA domain-containing protein</fullName>
    </recommendedName>
</protein>
<dbReference type="Pfam" id="PF13519">
    <property type="entry name" value="VWA_2"/>
    <property type="match status" value="1"/>
</dbReference>
<dbReference type="AlphaFoldDB" id="A0A9W6IZ85"/>
<dbReference type="SMART" id="SM00327">
    <property type="entry name" value="VWA"/>
    <property type="match status" value="1"/>
</dbReference>
<evidence type="ECO:0000256" key="1">
    <source>
        <dbReference type="SAM" id="MobiDB-lite"/>
    </source>
</evidence>
<organism evidence="3 4">
    <name type="scientific">Hansschlegelia plantiphila</name>
    <dbReference type="NCBI Taxonomy" id="374655"/>
    <lineage>
        <taxon>Bacteria</taxon>
        <taxon>Pseudomonadati</taxon>
        <taxon>Pseudomonadota</taxon>
        <taxon>Alphaproteobacteria</taxon>
        <taxon>Hyphomicrobiales</taxon>
        <taxon>Methylopilaceae</taxon>
        <taxon>Hansschlegelia</taxon>
    </lineage>
</organism>
<comment type="caution">
    <text evidence="3">The sequence shown here is derived from an EMBL/GenBank/DDBJ whole genome shotgun (WGS) entry which is preliminary data.</text>
</comment>
<name>A0A9W6IZ85_9HYPH</name>
<evidence type="ECO:0000313" key="3">
    <source>
        <dbReference type="EMBL" id="GLK66891.1"/>
    </source>
</evidence>
<feature type="region of interest" description="Disordered" evidence="1">
    <location>
        <begin position="426"/>
        <end position="469"/>
    </location>
</feature>
<dbReference type="PANTHER" id="PTHR41248">
    <property type="entry name" value="NORD PROTEIN"/>
    <property type="match status" value="1"/>
</dbReference>
<dbReference type="SUPFAM" id="SSF53300">
    <property type="entry name" value="vWA-like"/>
    <property type="match status" value="1"/>
</dbReference>
<evidence type="ECO:0000259" key="2">
    <source>
        <dbReference type="PROSITE" id="PS50234"/>
    </source>
</evidence>
<dbReference type="RefSeq" id="WP_271167149.1">
    <property type="nucleotide sequence ID" value="NZ_BSFI01000002.1"/>
</dbReference>
<reference evidence="3" key="1">
    <citation type="journal article" date="2014" name="Int. J. Syst. Evol. Microbiol.">
        <title>Complete genome sequence of Corynebacterium casei LMG S-19264T (=DSM 44701T), isolated from a smear-ripened cheese.</title>
        <authorList>
            <consortium name="US DOE Joint Genome Institute (JGI-PGF)"/>
            <person name="Walter F."/>
            <person name="Albersmeier A."/>
            <person name="Kalinowski J."/>
            <person name="Ruckert C."/>
        </authorList>
    </citation>
    <scope>NUCLEOTIDE SEQUENCE</scope>
    <source>
        <strain evidence="3">VKM B-2347</strain>
    </source>
</reference>
<dbReference type="Gene3D" id="3.40.50.410">
    <property type="entry name" value="von Willebrand factor, type A domain"/>
    <property type="match status" value="1"/>
</dbReference>
<keyword evidence="4" id="KW-1185">Reference proteome</keyword>
<dbReference type="InterPro" id="IPR036465">
    <property type="entry name" value="vWFA_dom_sf"/>
</dbReference>
<dbReference type="Proteomes" id="UP001143372">
    <property type="component" value="Unassembled WGS sequence"/>
</dbReference>
<dbReference type="InterPro" id="IPR051928">
    <property type="entry name" value="NorD/CobT"/>
</dbReference>
<dbReference type="PANTHER" id="PTHR41248:SF1">
    <property type="entry name" value="NORD PROTEIN"/>
    <property type="match status" value="1"/>
</dbReference>
<dbReference type="InterPro" id="IPR002035">
    <property type="entry name" value="VWF_A"/>
</dbReference>
<accession>A0A9W6IZ85</accession>
<dbReference type="EMBL" id="BSFI01000002">
    <property type="protein sequence ID" value="GLK66891.1"/>
    <property type="molecule type" value="Genomic_DNA"/>
</dbReference>
<dbReference type="PROSITE" id="PS50234">
    <property type="entry name" value="VWFA"/>
    <property type="match status" value="1"/>
</dbReference>
<gene>
    <name evidence="3" type="ORF">GCM10008179_05290</name>
</gene>
<proteinExistence type="predicted"/>